<comment type="caution">
    <text evidence="1">The sequence shown here is derived from an EMBL/GenBank/DDBJ whole genome shotgun (WGS) entry which is preliminary data.</text>
</comment>
<proteinExistence type="predicted"/>
<gene>
    <name evidence="1" type="ORF">HY912_06720</name>
</gene>
<accession>A0A9D6UZA0</accession>
<dbReference type="Proteomes" id="UP000807825">
    <property type="component" value="Unassembled WGS sequence"/>
</dbReference>
<reference evidence="1" key="1">
    <citation type="submission" date="2020-07" db="EMBL/GenBank/DDBJ databases">
        <title>Huge and variable diversity of episymbiotic CPR bacteria and DPANN archaea in groundwater ecosystems.</title>
        <authorList>
            <person name="He C.Y."/>
            <person name="Keren R."/>
            <person name="Whittaker M."/>
            <person name="Farag I.F."/>
            <person name="Doudna J."/>
            <person name="Cate J.H.D."/>
            <person name="Banfield J.F."/>
        </authorList>
    </citation>
    <scope>NUCLEOTIDE SEQUENCE</scope>
    <source>
        <strain evidence="1">NC_groundwater_1664_Pr3_B-0.1um_52_9</strain>
    </source>
</reference>
<evidence type="ECO:0000313" key="2">
    <source>
        <dbReference type="Proteomes" id="UP000807825"/>
    </source>
</evidence>
<name>A0A9D6UZA0_9BACT</name>
<protein>
    <submittedName>
        <fullName evidence="1">PilZ domain-containing protein</fullName>
    </submittedName>
</protein>
<dbReference type="EMBL" id="JACRDE010000187">
    <property type="protein sequence ID" value="MBI5249170.1"/>
    <property type="molecule type" value="Genomic_DNA"/>
</dbReference>
<dbReference type="SUPFAM" id="SSF141371">
    <property type="entry name" value="PilZ domain-like"/>
    <property type="match status" value="1"/>
</dbReference>
<dbReference type="Gene3D" id="2.40.10.220">
    <property type="entry name" value="predicted glycosyltransferase like domains"/>
    <property type="match status" value="1"/>
</dbReference>
<organism evidence="1 2">
    <name type="scientific">Desulfomonile tiedjei</name>
    <dbReference type="NCBI Taxonomy" id="2358"/>
    <lineage>
        <taxon>Bacteria</taxon>
        <taxon>Pseudomonadati</taxon>
        <taxon>Thermodesulfobacteriota</taxon>
        <taxon>Desulfomonilia</taxon>
        <taxon>Desulfomonilales</taxon>
        <taxon>Desulfomonilaceae</taxon>
        <taxon>Desulfomonile</taxon>
    </lineage>
</organism>
<evidence type="ECO:0000313" key="1">
    <source>
        <dbReference type="EMBL" id="MBI5249170.1"/>
    </source>
</evidence>
<dbReference type="AlphaFoldDB" id="A0A9D6UZA0"/>
<sequence>MSEQDPLAQRILEDVRERLNESELAKKHNLTAQELQSILADLDEAGLIVKLEGYYQVPFMRSINAEDIIRDVRSGVDDWDLNAKYGLTMQALANTIRLLMDGNRLSRSDLAGRENLFEEVMDPNAVRGHQRYYLDFELPIIEKGNGIRGKVHDLTEKGLGIIGISARVDEIKDFSINHEKFALINPFSFQARCRWMNYDRSSGECIAGFEIVDISPDDFLELQKLVRMVTIHVSPSKDMKFEYPRE</sequence>